<dbReference type="SUPFAM" id="SSF51735">
    <property type="entry name" value="NAD(P)-binding Rossmann-fold domains"/>
    <property type="match status" value="1"/>
</dbReference>
<dbReference type="Proteomes" id="UP000268313">
    <property type="component" value="Unassembled WGS sequence"/>
</dbReference>
<evidence type="ECO:0000259" key="5">
    <source>
        <dbReference type="SMART" id="SM00859"/>
    </source>
</evidence>
<evidence type="ECO:0000256" key="3">
    <source>
        <dbReference type="ARBA" id="ARBA00023002"/>
    </source>
</evidence>
<dbReference type="Pfam" id="PF22698">
    <property type="entry name" value="Semialdhyde_dhC_1"/>
    <property type="match status" value="1"/>
</dbReference>
<keyword evidence="7" id="KW-1185">Reference proteome</keyword>
<dbReference type="InterPro" id="IPR000534">
    <property type="entry name" value="Semialdehyde_DH_NAD-bd"/>
</dbReference>
<keyword evidence="4" id="KW-0963">Cytoplasm</keyword>
<keyword evidence="4" id="KW-0055">Arginine biosynthesis</keyword>
<proteinExistence type="inferred from homology"/>
<comment type="caution">
    <text evidence="6">The sequence shown here is derived from an EMBL/GenBank/DDBJ whole genome shotgun (WGS) entry which is preliminary data.</text>
</comment>
<dbReference type="GO" id="GO:0070401">
    <property type="term" value="F:NADP+ binding"/>
    <property type="evidence" value="ECO:0007669"/>
    <property type="project" value="InterPro"/>
</dbReference>
<keyword evidence="2 4" id="KW-0521">NADP</keyword>
<dbReference type="SMART" id="SM00859">
    <property type="entry name" value="Semialdhyde_dh"/>
    <property type="match status" value="1"/>
</dbReference>
<sequence>MSVRVAVLGAAGYTGGEVLRLLLAHPAVEVVQATSGQFAGKRLDFPHPHLRGAGTLRYTPHDALESCDVLVSCLPQGELLQRWSKVCRLAERVVDLSADFRLDAAGHARWYGKHPRPDDVPTFVYGLPEWMGEALTNARHVAVPGCMAHAGLLALLPLLHAGLARPDVLVVDAKTGSSGGGSTPDRSSHHPERANALRCYKPVGHRHTGELEGVVARITGQQPTIHFSATAVPGVRGILATVHAFAARPVEEAEVVRAIATRYREKPFVRLLRPSASLSPFPEPGPLVGTNHCDLSVDVDAERGRIVVNAAIDNLVKGAAGTAVHALNLMLGRPETEGLGFRGLHPL</sequence>
<dbReference type="InterPro" id="IPR058924">
    <property type="entry name" value="AGPR_dimerisation_dom"/>
</dbReference>
<dbReference type="GO" id="GO:0006526">
    <property type="term" value="P:L-arginine biosynthetic process"/>
    <property type="evidence" value="ECO:0007669"/>
    <property type="project" value="UniProtKB-UniRule"/>
</dbReference>
<evidence type="ECO:0000256" key="4">
    <source>
        <dbReference type="HAMAP-Rule" id="MF_00150"/>
    </source>
</evidence>
<dbReference type="UniPathway" id="UPA00068">
    <property type="reaction ID" value="UER00108"/>
</dbReference>
<comment type="pathway">
    <text evidence="4">Amino-acid biosynthesis; L-arginine biosynthesis; N(2)-acetyl-L-ornithine from L-glutamate: step 3/4.</text>
</comment>
<dbReference type="EMBL" id="RAWE01000306">
    <property type="protein sequence ID" value="RKG94786.1"/>
    <property type="molecule type" value="Genomic_DNA"/>
</dbReference>
<dbReference type="PANTHER" id="PTHR32338:SF11">
    <property type="entry name" value="[LYSW]-L-2-AMINOADIPATE_[LYSW]-L-GLUTAMATE PHOSPHATE REDUCTASE-RELATED"/>
    <property type="match status" value="1"/>
</dbReference>
<dbReference type="GO" id="GO:0003942">
    <property type="term" value="F:N-acetyl-gamma-glutamyl-phosphate reductase activity"/>
    <property type="evidence" value="ECO:0007669"/>
    <property type="project" value="UniProtKB-UniRule"/>
</dbReference>
<dbReference type="OrthoDB" id="9801289at2"/>
<evidence type="ECO:0000313" key="7">
    <source>
        <dbReference type="Proteomes" id="UP000268313"/>
    </source>
</evidence>
<name>A0A3A8JIK2_9BACT</name>
<reference evidence="7" key="1">
    <citation type="submission" date="2018-09" db="EMBL/GenBank/DDBJ databases">
        <authorList>
            <person name="Livingstone P.G."/>
            <person name="Whitworth D.E."/>
        </authorList>
    </citation>
    <scope>NUCLEOTIDE SEQUENCE [LARGE SCALE GENOMIC DNA]</scope>
    <source>
        <strain evidence="7">CA043D</strain>
    </source>
</reference>
<dbReference type="GO" id="GO:0051287">
    <property type="term" value="F:NAD binding"/>
    <property type="evidence" value="ECO:0007669"/>
    <property type="project" value="InterPro"/>
</dbReference>
<dbReference type="Gene3D" id="3.40.50.720">
    <property type="entry name" value="NAD(P)-binding Rossmann-like Domain"/>
    <property type="match status" value="1"/>
</dbReference>
<dbReference type="InterPro" id="IPR050085">
    <property type="entry name" value="AGPR"/>
</dbReference>
<feature type="active site" evidence="4">
    <location>
        <position position="146"/>
    </location>
</feature>
<feature type="domain" description="Semialdehyde dehydrogenase NAD-binding" evidence="5">
    <location>
        <begin position="4"/>
        <end position="138"/>
    </location>
</feature>
<dbReference type="RefSeq" id="WP_120607965.1">
    <property type="nucleotide sequence ID" value="NZ_RAWE01000306.1"/>
</dbReference>
<organism evidence="6 7">
    <name type="scientific">Corallococcus carmarthensis</name>
    <dbReference type="NCBI Taxonomy" id="2316728"/>
    <lineage>
        <taxon>Bacteria</taxon>
        <taxon>Pseudomonadati</taxon>
        <taxon>Myxococcota</taxon>
        <taxon>Myxococcia</taxon>
        <taxon>Myxococcales</taxon>
        <taxon>Cystobacterineae</taxon>
        <taxon>Myxococcaceae</taxon>
        <taxon>Corallococcus</taxon>
    </lineage>
</organism>
<comment type="subcellular location">
    <subcellularLocation>
        <location evidence="4">Cytoplasm</location>
    </subcellularLocation>
</comment>
<comment type="function">
    <text evidence="4">Catalyzes the NADPH-dependent reduction of N-acetyl-5-glutamyl phosphate to yield N-acetyl-L-glutamate 5-semialdehyde.</text>
</comment>
<dbReference type="HAMAP" id="MF_00150">
    <property type="entry name" value="ArgC_type1"/>
    <property type="match status" value="1"/>
</dbReference>
<accession>A0A3A8JIK2</accession>
<protein>
    <recommendedName>
        <fullName evidence="4">N-acetyl-gamma-glutamyl-phosphate reductase</fullName>
        <shortName evidence="4">AGPR</shortName>
        <ecNumber evidence="4">1.2.1.38</ecNumber>
    </recommendedName>
    <alternativeName>
        <fullName evidence="4">N-acetyl-glutamate semialdehyde dehydrogenase</fullName>
        <shortName evidence="4">NAGSA dehydrogenase</shortName>
    </alternativeName>
</protein>
<comment type="similarity">
    <text evidence="4">Belongs to the NAGSA dehydrogenase family. Type 1 subfamily.</text>
</comment>
<dbReference type="SUPFAM" id="SSF55347">
    <property type="entry name" value="Glyceraldehyde-3-phosphate dehydrogenase-like, C-terminal domain"/>
    <property type="match status" value="1"/>
</dbReference>
<dbReference type="NCBIfam" id="TIGR01850">
    <property type="entry name" value="argC"/>
    <property type="match status" value="1"/>
</dbReference>
<comment type="catalytic activity">
    <reaction evidence="4">
        <text>N-acetyl-L-glutamate 5-semialdehyde + phosphate + NADP(+) = N-acetyl-L-glutamyl 5-phosphate + NADPH + H(+)</text>
        <dbReference type="Rhea" id="RHEA:21588"/>
        <dbReference type="ChEBI" id="CHEBI:15378"/>
        <dbReference type="ChEBI" id="CHEBI:29123"/>
        <dbReference type="ChEBI" id="CHEBI:43474"/>
        <dbReference type="ChEBI" id="CHEBI:57783"/>
        <dbReference type="ChEBI" id="CHEBI:57936"/>
        <dbReference type="ChEBI" id="CHEBI:58349"/>
        <dbReference type="EC" id="1.2.1.38"/>
    </reaction>
</comment>
<dbReference type="EC" id="1.2.1.38" evidence="4"/>
<evidence type="ECO:0000256" key="1">
    <source>
        <dbReference type="ARBA" id="ARBA00022605"/>
    </source>
</evidence>
<gene>
    <name evidence="4 6" type="primary">argC</name>
    <name evidence="6" type="ORF">D7X32_41100</name>
</gene>
<dbReference type="AlphaFoldDB" id="A0A3A8JIK2"/>
<dbReference type="Gene3D" id="3.30.360.10">
    <property type="entry name" value="Dihydrodipicolinate Reductase, domain 2"/>
    <property type="match status" value="1"/>
</dbReference>
<dbReference type="PANTHER" id="PTHR32338">
    <property type="entry name" value="N-ACETYL-GAMMA-GLUTAMYL-PHOSPHATE REDUCTASE, CHLOROPLASTIC-RELATED-RELATED"/>
    <property type="match status" value="1"/>
</dbReference>
<dbReference type="InterPro" id="IPR036291">
    <property type="entry name" value="NAD(P)-bd_dom_sf"/>
</dbReference>
<dbReference type="Pfam" id="PF01118">
    <property type="entry name" value="Semialdhyde_dh"/>
    <property type="match status" value="1"/>
</dbReference>
<evidence type="ECO:0000256" key="2">
    <source>
        <dbReference type="ARBA" id="ARBA00022857"/>
    </source>
</evidence>
<keyword evidence="1 4" id="KW-0028">Amino-acid biosynthesis</keyword>
<dbReference type="GO" id="GO:0005737">
    <property type="term" value="C:cytoplasm"/>
    <property type="evidence" value="ECO:0007669"/>
    <property type="project" value="UniProtKB-SubCell"/>
</dbReference>
<evidence type="ECO:0000313" key="6">
    <source>
        <dbReference type="EMBL" id="RKG94786.1"/>
    </source>
</evidence>
<keyword evidence="3 4" id="KW-0560">Oxidoreductase</keyword>
<dbReference type="InterPro" id="IPR000706">
    <property type="entry name" value="AGPR_type-1"/>
</dbReference>